<feature type="transmembrane region" description="Helical" evidence="11">
    <location>
        <begin position="99"/>
        <end position="125"/>
    </location>
</feature>
<dbReference type="AlphaFoldDB" id="A0A0B9AB49"/>
<feature type="transmembrane region" description="Helical" evidence="11">
    <location>
        <begin position="137"/>
        <end position="156"/>
    </location>
</feature>
<dbReference type="InterPro" id="IPR003594">
    <property type="entry name" value="HATPase_dom"/>
</dbReference>
<keyword evidence="8" id="KW-0902">Two-component regulatory system</keyword>
<feature type="compositionally biased region" description="Basic and acidic residues" evidence="10">
    <location>
        <begin position="395"/>
        <end position="405"/>
    </location>
</feature>
<feature type="compositionally biased region" description="Basic and acidic residues" evidence="10">
    <location>
        <begin position="536"/>
        <end position="551"/>
    </location>
</feature>
<keyword evidence="11" id="KW-0472">Membrane</keyword>
<evidence type="ECO:0000256" key="9">
    <source>
        <dbReference type="SAM" id="Coils"/>
    </source>
</evidence>
<comment type="catalytic activity">
    <reaction evidence="1">
        <text>ATP + protein L-histidine = ADP + protein N-phospho-L-histidine.</text>
        <dbReference type="EC" id="2.7.13.3"/>
    </reaction>
</comment>
<keyword evidence="3" id="KW-0597">Phosphoprotein</keyword>
<accession>A0A0B9AB49</accession>
<evidence type="ECO:0000256" key="2">
    <source>
        <dbReference type="ARBA" id="ARBA00012438"/>
    </source>
</evidence>
<evidence type="ECO:0000259" key="12">
    <source>
        <dbReference type="Pfam" id="PF02518"/>
    </source>
</evidence>
<evidence type="ECO:0000256" key="8">
    <source>
        <dbReference type="ARBA" id="ARBA00023012"/>
    </source>
</evidence>
<dbReference type="InterPro" id="IPR036890">
    <property type="entry name" value="HATPase_C_sf"/>
</dbReference>
<feature type="transmembrane region" description="Helical" evidence="11">
    <location>
        <begin position="176"/>
        <end position="200"/>
    </location>
</feature>
<dbReference type="GO" id="GO:0000155">
    <property type="term" value="F:phosphorelay sensor kinase activity"/>
    <property type="evidence" value="ECO:0007669"/>
    <property type="project" value="InterPro"/>
</dbReference>
<evidence type="ECO:0000256" key="3">
    <source>
        <dbReference type="ARBA" id="ARBA00022553"/>
    </source>
</evidence>
<evidence type="ECO:0000256" key="5">
    <source>
        <dbReference type="ARBA" id="ARBA00022741"/>
    </source>
</evidence>
<dbReference type="InterPro" id="IPR050482">
    <property type="entry name" value="Sensor_HK_TwoCompSys"/>
</dbReference>
<feature type="region of interest" description="Disordered" evidence="10">
    <location>
        <begin position="481"/>
        <end position="551"/>
    </location>
</feature>
<keyword evidence="4" id="KW-0808">Transferase</keyword>
<evidence type="ECO:0000313" key="15">
    <source>
        <dbReference type="EMBL" id="KHS52816.1"/>
    </source>
</evidence>
<feature type="transmembrane region" description="Helical" evidence="11">
    <location>
        <begin position="38"/>
        <end position="56"/>
    </location>
</feature>
<keyword evidence="6 15" id="KW-0418">Kinase</keyword>
<keyword evidence="5" id="KW-0547">Nucleotide-binding</keyword>
<dbReference type="GO" id="GO:0016020">
    <property type="term" value="C:membrane"/>
    <property type="evidence" value="ECO:0007669"/>
    <property type="project" value="InterPro"/>
</dbReference>
<organism evidence="15 16">
    <name type="scientific">Brevibacterium linens</name>
    <dbReference type="NCBI Taxonomy" id="1703"/>
    <lineage>
        <taxon>Bacteria</taxon>
        <taxon>Bacillati</taxon>
        <taxon>Actinomycetota</taxon>
        <taxon>Actinomycetes</taxon>
        <taxon>Micrococcales</taxon>
        <taxon>Brevibacteriaceae</taxon>
        <taxon>Brevibacterium</taxon>
    </lineage>
</organism>
<dbReference type="InterPro" id="IPR055558">
    <property type="entry name" value="DUF7134"/>
</dbReference>
<dbReference type="Pfam" id="PF23539">
    <property type="entry name" value="DUF7134"/>
    <property type="match status" value="1"/>
</dbReference>
<keyword evidence="9" id="KW-0175">Coiled coil</keyword>
<evidence type="ECO:0000256" key="1">
    <source>
        <dbReference type="ARBA" id="ARBA00000085"/>
    </source>
</evidence>
<keyword evidence="16" id="KW-1185">Reference proteome</keyword>
<keyword evidence="7" id="KW-0067">ATP-binding</keyword>
<protein>
    <recommendedName>
        <fullName evidence="2">histidine kinase</fullName>
        <ecNumber evidence="2">2.7.13.3</ecNumber>
    </recommendedName>
</protein>
<evidence type="ECO:0000256" key="7">
    <source>
        <dbReference type="ARBA" id="ARBA00022840"/>
    </source>
</evidence>
<feature type="region of interest" description="Disordered" evidence="10">
    <location>
        <begin position="384"/>
        <end position="417"/>
    </location>
</feature>
<evidence type="ECO:0000256" key="11">
    <source>
        <dbReference type="SAM" id="Phobius"/>
    </source>
</evidence>
<keyword evidence="11" id="KW-0812">Transmembrane</keyword>
<evidence type="ECO:0000313" key="16">
    <source>
        <dbReference type="Proteomes" id="UP000031488"/>
    </source>
</evidence>
<dbReference type="InterPro" id="IPR011712">
    <property type="entry name" value="Sig_transdc_His_kin_sub3_dim/P"/>
</dbReference>
<dbReference type="Proteomes" id="UP000031488">
    <property type="component" value="Unassembled WGS sequence"/>
</dbReference>
<feature type="region of interest" description="Disordered" evidence="10">
    <location>
        <begin position="1"/>
        <end position="23"/>
    </location>
</feature>
<feature type="domain" description="Signal transduction histidine kinase subgroup 3 dimerisation and phosphoacceptor" evidence="13">
    <location>
        <begin position="231"/>
        <end position="296"/>
    </location>
</feature>
<feature type="compositionally biased region" description="Basic and acidic residues" evidence="10">
    <location>
        <begin position="442"/>
        <end position="453"/>
    </location>
</feature>
<dbReference type="Gene3D" id="3.30.565.10">
    <property type="entry name" value="Histidine kinase-like ATPase, C-terminal domain"/>
    <property type="match status" value="1"/>
</dbReference>
<evidence type="ECO:0000256" key="6">
    <source>
        <dbReference type="ARBA" id="ARBA00022777"/>
    </source>
</evidence>
<dbReference type="GO" id="GO:0046983">
    <property type="term" value="F:protein dimerization activity"/>
    <property type="evidence" value="ECO:0007669"/>
    <property type="project" value="InterPro"/>
</dbReference>
<dbReference type="Pfam" id="PF07730">
    <property type="entry name" value="HisKA_3"/>
    <property type="match status" value="1"/>
</dbReference>
<feature type="transmembrane region" description="Helical" evidence="11">
    <location>
        <begin position="68"/>
        <end position="87"/>
    </location>
</feature>
<comment type="caution">
    <text evidence="15">The sequence shown here is derived from an EMBL/GenBank/DDBJ whole genome shotgun (WGS) entry which is preliminary data.</text>
</comment>
<dbReference type="PANTHER" id="PTHR24421">
    <property type="entry name" value="NITRATE/NITRITE SENSOR PROTEIN NARX-RELATED"/>
    <property type="match status" value="1"/>
</dbReference>
<feature type="region of interest" description="Disordered" evidence="10">
    <location>
        <begin position="441"/>
        <end position="462"/>
    </location>
</feature>
<dbReference type="Pfam" id="PF02518">
    <property type="entry name" value="HATPase_c"/>
    <property type="match status" value="1"/>
</dbReference>
<keyword evidence="11" id="KW-1133">Transmembrane helix</keyword>
<dbReference type="EMBL" id="JTJZ01000018">
    <property type="protein sequence ID" value="KHS52816.1"/>
    <property type="molecule type" value="Genomic_DNA"/>
</dbReference>
<reference evidence="15 16" key="1">
    <citation type="submission" date="2014-11" db="EMBL/GenBank/DDBJ databases">
        <title>Draft Genome Sequence of Brevibacterium linens AE038-8.</title>
        <authorList>
            <person name="Maizel D."/>
            <person name="Utturkar S.M."/>
            <person name="Brown S.D."/>
            <person name="Ferrero M."/>
            <person name="Rosen B.P."/>
        </authorList>
    </citation>
    <scope>NUCLEOTIDE SEQUENCE [LARGE SCALE GENOMIC DNA]</scope>
    <source>
        <strain evidence="15 16">AE038-8</strain>
    </source>
</reference>
<dbReference type="GO" id="GO:0005524">
    <property type="term" value="F:ATP binding"/>
    <property type="evidence" value="ECO:0007669"/>
    <property type="project" value="UniProtKB-KW"/>
</dbReference>
<dbReference type="PATRIC" id="fig|1703.6.peg.1682"/>
<evidence type="ECO:0000259" key="13">
    <source>
        <dbReference type="Pfam" id="PF07730"/>
    </source>
</evidence>
<proteinExistence type="predicted"/>
<evidence type="ECO:0000256" key="4">
    <source>
        <dbReference type="ARBA" id="ARBA00022679"/>
    </source>
</evidence>
<gene>
    <name evidence="15" type="ORF">AE0388_1799</name>
</gene>
<dbReference type="EC" id="2.7.13.3" evidence="2"/>
<name>A0A0B9AB49_BRELN</name>
<evidence type="ECO:0000256" key="10">
    <source>
        <dbReference type="SAM" id="MobiDB-lite"/>
    </source>
</evidence>
<evidence type="ECO:0000259" key="14">
    <source>
        <dbReference type="Pfam" id="PF23539"/>
    </source>
</evidence>
<feature type="domain" description="Histidine kinase/HSP90-like ATPase" evidence="12">
    <location>
        <begin position="344"/>
        <end position="435"/>
    </location>
</feature>
<dbReference type="CDD" id="cd16917">
    <property type="entry name" value="HATPase_UhpB-NarQ-NarX-like"/>
    <property type="match status" value="1"/>
</dbReference>
<dbReference type="SUPFAM" id="SSF55874">
    <property type="entry name" value="ATPase domain of HSP90 chaperone/DNA topoisomerase II/histidine kinase"/>
    <property type="match status" value="1"/>
</dbReference>
<feature type="coiled-coil region" evidence="9">
    <location>
        <begin position="206"/>
        <end position="233"/>
    </location>
</feature>
<feature type="compositionally biased region" description="Pro residues" evidence="10">
    <location>
        <begin position="483"/>
        <end position="493"/>
    </location>
</feature>
<dbReference type="PANTHER" id="PTHR24421:SF10">
    <property type="entry name" value="NITRATE_NITRITE SENSOR PROTEIN NARQ"/>
    <property type="match status" value="1"/>
</dbReference>
<feature type="domain" description="DUF7134" evidence="14">
    <location>
        <begin position="30"/>
        <end position="201"/>
    </location>
</feature>
<sequence length="551" mass="57946">MAGMSNRSIRAEGHRPGPQQRTPDCVDRIRRALTAHPWIVDSLLWALPITYLTVVFTSSQAERSEIALVPVFVQVGIVLLQTLPLCLRRTAPLLSSSLIAGGCLLTVLTMMGPTFGIVAVPLTVYSTTAWGTRNHGRIVLVLGLLGALFLGGWLYLVSLQATIGANPRPLGFGEYVLLVVVVALCASIVLIAWLLGGVGFRRRREIEGIRERNRLLERERESETRLAADAERMRIAREMHDVIAHSLSVVIAQADGGRYAAKTDPAVATGALETIAQTGREALAQTRSLLGFLRAEEDDERSSSPLPGVADIGSLIADVRSAGLPVSVTELDDVDRGRLAEGASLAVYRIVQEALTNVLKHAGDGARAHVELLAEDAELVARISDNGTGNTTGRGRGETDGHGADDPTQAAASGRGYGIVGMQERAALYGGTLMARPIRSTGVKDRSEGHTDAKPGFSSGAVMGSAFGTTTGFLVEARLPLSAPAPTPEPGPGPDSGLSSGAGTYDSSDHGENGSAGTGHAAEAEENQAAAIRQAAEAERSQPAEVEESSR</sequence>
<dbReference type="Gene3D" id="1.20.5.1930">
    <property type="match status" value="1"/>
</dbReference>